<proteinExistence type="predicted"/>
<dbReference type="Proteomes" id="UP000590225">
    <property type="component" value="Unassembled WGS sequence"/>
</dbReference>
<protein>
    <recommendedName>
        <fullName evidence="1">D-inositol 3-phosphate glycosyltransferase</fullName>
    </recommendedName>
</protein>
<name>A0AAW3T3Q8_9MICO</name>
<dbReference type="Gene3D" id="3.40.50.2000">
    <property type="entry name" value="Glycogen Phosphorylase B"/>
    <property type="match status" value="1"/>
</dbReference>
<dbReference type="GO" id="GO:0016757">
    <property type="term" value="F:glycosyltransferase activity"/>
    <property type="evidence" value="ECO:0007669"/>
    <property type="project" value="TreeGrafter"/>
</dbReference>
<evidence type="ECO:0000256" key="1">
    <source>
        <dbReference type="ARBA" id="ARBA00021292"/>
    </source>
</evidence>
<dbReference type="RefSeq" id="WP_182515202.1">
    <property type="nucleotide sequence ID" value="NZ_JACGXP010000001.1"/>
</dbReference>
<sequence length="375" mass="39899">MTAVGSVRIVPELRAAHVERHLLGTPAELLYLEPNYDLAGTALADGIRRVTLAGALRRFFTTAARTLEVPEPLWMRFWPKHVALAVGFKAAGAIRGRKHRVVTYAMENNDVATLVGGRRGAPAWMVRAAAVLIGATARVTIDRIAFASAAARDAYARLPFTAGIEQATTIELPRPAASRTEATPLTCVFVGVMEERKGVRELMGAWTTVETMLPGARLVMVGPGPLQAEAASWAAASPGSRHVVGRLPHAEATTILQAGTVLVAPSVPDGRWKEQIGLPIKEALAAGLTVVTTAQTGLAPWLAEHGHEVVGLDRPAFRGRLAFAIARALRAPLDRDAVRSTLPRRDGRLSADAWLHGAEPHLAGPAPTRPAEVVA</sequence>
<comment type="caution">
    <text evidence="2">The sequence shown here is derived from an EMBL/GenBank/DDBJ whole genome shotgun (WGS) entry which is preliminary data.</text>
</comment>
<dbReference type="InterPro" id="IPR050194">
    <property type="entry name" value="Glycosyltransferase_grp1"/>
</dbReference>
<dbReference type="SUPFAM" id="SSF53756">
    <property type="entry name" value="UDP-Glycosyltransferase/glycogen phosphorylase"/>
    <property type="match status" value="1"/>
</dbReference>
<gene>
    <name evidence="2" type="ORF">FHW23_000753</name>
</gene>
<reference evidence="2 3" key="1">
    <citation type="submission" date="2020-07" db="EMBL/GenBank/DDBJ databases">
        <title>Above-ground endophytic microbial communities from plants in different locations in the United States.</title>
        <authorList>
            <person name="Frank C."/>
        </authorList>
    </citation>
    <scope>NUCLEOTIDE SEQUENCE [LARGE SCALE GENOMIC DNA]</scope>
    <source>
        <strain evidence="2 3">WPL5_2</strain>
    </source>
</reference>
<dbReference type="AlphaFoldDB" id="A0AAW3T3Q8"/>
<dbReference type="EMBL" id="JACGXP010000001">
    <property type="protein sequence ID" value="MBA8989521.1"/>
    <property type="molecule type" value="Genomic_DNA"/>
</dbReference>
<organism evidence="2 3">
    <name type="scientific">Curtobacterium pusillum</name>
    <dbReference type="NCBI Taxonomy" id="69373"/>
    <lineage>
        <taxon>Bacteria</taxon>
        <taxon>Bacillati</taxon>
        <taxon>Actinomycetota</taxon>
        <taxon>Actinomycetes</taxon>
        <taxon>Micrococcales</taxon>
        <taxon>Microbacteriaceae</taxon>
        <taxon>Curtobacterium</taxon>
    </lineage>
</organism>
<dbReference type="PANTHER" id="PTHR45947">
    <property type="entry name" value="SULFOQUINOVOSYL TRANSFERASE SQD2"/>
    <property type="match status" value="1"/>
</dbReference>
<evidence type="ECO:0000313" key="3">
    <source>
        <dbReference type="Proteomes" id="UP000590225"/>
    </source>
</evidence>
<dbReference type="PANTHER" id="PTHR45947:SF3">
    <property type="entry name" value="SULFOQUINOVOSYL TRANSFERASE SQD2"/>
    <property type="match status" value="1"/>
</dbReference>
<accession>A0AAW3T3Q8</accession>
<evidence type="ECO:0000313" key="2">
    <source>
        <dbReference type="EMBL" id="MBA8989521.1"/>
    </source>
</evidence>
<dbReference type="Pfam" id="PF13692">
    <property type="entry name" value="Glyco_trans_1_4"/>
    <property type="match status" value="1"/>
</dbReference>